<keyword evidence="4" id="KW-1185">Reference proteome</keyword>
<evidence type="ECO:0000256" key="1">
    <source>
        <dbReference type="SAM" id="MobiDB-lite"/>
    </source>
</evidence>
<feature type="transmembrane region" description="Helical" evidence="2">
    <location>
        <begin position="6"/>
        <end position="27"/>
    </location>
</feature>
<dbReference type="Proteomes" id="UP001285908">
    <property type="component" value="Unassembled WGS sequence"/>
</dbReference>
<protein>
    <submittedName>
        <fullName evidence="3">Uncharacterized protein</fullName>
    </submittedName>
</protein>
<organism evidence="3 4">
    <name type="scientific">Neurospora hispaniola</name>
    <dbReference type="NCBI Taxonomy" id="588809"/>
    <lineage>
        <taxon>Eukaryota</taxon>
        <taxon>Fungi</taxon>
        <taxon>Dikarya</taxon>
        <taxon>Ascomycota</taxon>
        <taxon>Pezizomycotina</taxon>
        <taxon>Sordariomycetes</taxon>
        <taxon>Sordariomycetidae</taxon>
        <taxon>Sordariales</taxon>
        <taxon>Sordariaceae</taxon>
        <taxon>Neurospora</taxon>
    </lineage>
</organism>
<accession>A0AAJ0HZS4</accession>
<reference evidence="3 4" key="1">
    <citation type="journal article" date="2023" name="Mol. Phylogenet. Evol.">
        <title>Genome-scale phylogeny and comparative genomics of the fungal order Sordariales.</title>
        <authorList>
            <person name="Hensen N."/>
            <person name="Bonometti L."/>
            <person name="Westerberg I."/>
            <person name="Brannstrom I.O."/>
            <person name="Guillou S."/>
            <person name="Cros-Aarteil S."/>
            <person name="Calhoun S."/>
            <person name="Haridas S."/>
            <person name="Kuo A."/>
            <person name="Mondo S."/>
            <person name="Pangilinan J."/>
            <person name="Riley R."/>
            <person name="LaButti K."/>
            <person name="Andreopoulos B."/>
            <person name="Lipzen A."/>
            <person name="Chen C."/>
            <person name="Yan M."/>
            <person name="Daum C."/>
            <person name="Ng V."/>
            <person name="Clum A."/>
            <person name="Steindorff A."/>
            <person name="Ohm R.A."/>
            <person name="Martin F."/>
            <person name="Silar P."/>
            <person name="Natvig D.O."/>
            <person name="Lalanne C."/>
            <person name="Gautier V."/>
            <person name="Ament-Velasquez S.L."/>
            <person name="Kruys A."/>
            <person name="Hutchinson M.I."/>
            <person name="Powell A.J."/>
            <person name="Barry K."/>
            <person name="Miller A.N."/>
            <person name="Grigoriev I.V."/>
            <person name="Debuchy R."/>
            <person name="Gladieux P."/>
            <person name="Hiltunen Thoren M."/>
            <person name="Johannesson H."/>
        </authorList>
    </citation>
    <scope>NUCLEOTIDE SEQUENCE [LARGE SCALE GENOMIC DNA]</scope>
    <source>
        <strain evidence="3 4">FGSC 10403</strain>
    </source>
</reference>
<feature type="transmembrane region" description="Helical" evidence="2">
    <location>
        <begin position="47"/>
        <end position="70"/>
    </location>
</feature>
<evidence type="ECO:0000313" key="3">
    <source>
        <dbReference type="EMBL" id="KAK3486074.1"/>
    </source>
</evidence>
<keyword evidence="2" id="KW-0812">Transmembrane</keyword>
<sequence>MLFSEIFVIVVACITWGLTSLGMAVYYHHLLPLEARRRSPTLQNSSFLSTLVSTLLFIAAFIFWPFIALWNLCAQSPAIVRGTTCCNSNMSRGRSKAGCCGCSCISCEPCISDEVYEMEKTRKEESRRIVCGVQSVQPTMQQTMEMRPYSATSDAQEKRVVENNESLTESAQPTPRVDKD</sequence>
<dbReference type="GeneID" id="87873127"/>
<evidence type="ECO:0000256" key="2">
    <source>
        <dbReference type="SAM" id="Phobius"/>
    </source>
</evidence>
<evidence type="ECO:0000313" key="4">
    <source>
        <dbReference type="Proteomes" id="UP001285908"/>
    </source>
</evidence>
<keyword evidence="2" id="KW-0472">Membrane</keyword>
<feature type="compositionally biased region" description="Polar residues" evidence="1">
    <location>
        <begin position="142"/>
        <end position="154"/>
    </location>
</feature>
<keyword evidence="2" id="KW-1133">Transmembrane helix</keyword>
<dbReference type="AlphaFoldDB" id="A0AAJ0HZS4"/>
<dbReference type="EMBL" id="JAULSX010000009">
    <property type="protein sequence ID" value="KAK3486074.1"/>
    <property type="molecule type" value="Genomic_DNA"/>
</dbReference>
<name>A0AAJ0HZS4_9PEZI</name>
<feature type="region of interest" description="Disordered" evidence="1">
    <location>
        <begin position="142"/>
        <end position="180"/>
    </location>
</feature>
<feature type="compositionally biased region" description="Polar residues" evidence="1">
    <location>
        <begin position="163"/>
        <end position="173"/>
    </location>
</feature>
<dbReference type="RefSeq" id="XP_062688837.1">
    <property type="nucleotide sequence ID" value="XM_062835505.1"/>
</dbReference>
<gene>
    <name evidence="3" type="ORF">B0T23DRAFT_325399</name>
</gene>
<comment type="caution">
    <text evidence="3">The sequence shown here is derived from an EMBL/GenBank/DDBJ whole genome shotgun (WGS) entry which is preliminary data.</text>
</comment>
<proteinExistence type="predicted"/>